<reference evidence="2" key="1">
    <citation type="submission" date="2020-11" db="EMBL/GenBank/DDBJ databases">
        <authorList>
            <person name="Tran Van P."/>
        </authorList>
    </citation>
    <scope>NUCLEOTIDE SEQUENCE</scope>
</reference>
<accession>A0A7R9EID0</accession>
<evidence type="ECO:0000256" key="1">
    <source>
        <dbReference type="SAM" id="MobiDB-lite"/>
    </source>
</evidence>
<feature type="compositionally biased region" description="Polar residues" evidence="1">
    <location>
        <begin position="70"/>
        <end position="80"/>
    </location>
</feature>
<evidence type="ECO:0000313" key="2">
    <source>
        <dbReference type="EMBL" id="CAD7433536.1"/>
    </source>
</evidence>
<dbReference type="EMBL" id="OB796534">
    <property type="protein sequence ID" value="CAD7433536.1"/>
    <property type="molecule type" value="Genomic_DNA"/>
</dbReference>
<proteinExistence type="predicted"/>
<protein>
    <submittedName>
        <fullName evidence="2">Uncharacterized protein</fullName>
    </submittedName>
</protein>
<feature type="compositionally biased region" description="Basic and acidic residues" evidence="1">
    <location>
        <begin position="46"/>
        <end position="61"/>
    </location>
</feature>
<dbReference type="AlphaFoldDB" id="A0A7R9EID0"/>
<gene>
    <name evidence="2" type="ORF">TMSB3V08_LOCUS10207</name>
</gene>
<organism evidence="2">
    <name type="scientific">Timema monikensis</name>
    <dbReference type="NCBI Taxonomy" id="170555"/>
    <lineage>
        <taxon>Eukaryota</taxon>
        <taxon>Metazoa</taxon>
        <taxon>Ecdysozoa</taxon>
        <taxon>Arthropoda</taxon>
        <taxon>Hexapoda</taxon>
        <taxon>Insecta</taxon>
        <taxon>Pterygota</taxon>
        <taxon>Neoptera</taxon>
        <taxon>Polyneoptera</taxon>
        <taxon>Phasmatodea</taxon>
        <taxon>Timematodea</taxon>
        <taxon>Timematoidea</taxon>
        <taxon>Timematidae</taxon>
        <taxon>Timema</taxon>
    </lineage>
</organism>
<sequence>MFSTAATAKYQENVELDQSCVDCVSVLKRLSSDILERLPEQIPTKKIHEDDPTEKHRECASKSKRKIKGTMQSRPGQDANTDFHDVDSPVYCECSTLDPGATEV</sequence>
<feature type="region of interest" description="Disordered" evidence="1">
    <location>
        <begin position="43"/>
        <end position="84"/>
    </location>
</feature>
<name>A0A7R9EID0_9NEOP</name>